<protein>
    <submittedName>
        <fullName evidence="3">Uncharacterized protein</fullName>
    </submittedName>
</protein>
<feature type="chain" id="PRO_5043350486" evidence="2">
    <location>
        <begin position="17"/>
        <end position="363"/>
    </location>
</feature>
<evidence type="ECO:0000256" key="2">
    <source>
        <dbReference type="SAM" id="SignalP"/>
    </source>
</evidence>
<name>A0AAV8VXA6_9CUCU</name>
<accession>A0AAV8VXA6</accession>
<gene>
    <name evidence="3" type="ORF">NQ315_016790</name>
</gene>
<dbReference type="Proteomes" id="UP001159042">
    <property type="component" value="Unassembled WGS sequence"/>
</dbReference>
<keyword evidence="2" id="KW-0732">Signal</keyword>
<evidence type="ECO:0000313" key="3">
    <source>
        <dbReference type="EMBL" id="KAJ8918888.1"/>
    </source>
</evidence>
<dbReference type="PANTHER" id="PTHR47771">
    <property type="entry name" value="LD27203P-RELATED"/>
    <property type="match status" value="1"/>
</dbReference>
<evidence type="ECO:0000313" key="4">
    <source>
        <dbReference type="Proteomes" id="UP001159042"/>
    </source>
</evidence>
<dbReference type="EMBL" id="JANEYG010000021">
    <property type="protein sequence ID" value="KAJ8918888.1"/>
    <property type="molecule type" value="Genomic_DNA"/>
</dbReference>
<proteinExistence type="predicted"/>
<feature type="compositionally biased region" description="Basic and acidic residues" evidence="1">
    <location>
        <begin position="345"/>
        <end position="363"/>
    </location>
</feature>
<sequence length="363" mass="39672">MKVFVVLLLLPLLVTCYTVEDVENYKSQLAKRGLDHSSNIALLNSINFADNTKPIADFNSGTAAAVPTPSTGTTPVTVNTENLAVGNPNAVQFAYAPSYPQNLPLIQAAAPNNNLLYLSQPQVLPFVNVLTPLAQDNGNLIQNYVPQNLVQAPQVPQTIQLIREVKVPQPYPVHITRTVQVPVQVRVPVEVPKPYPVRVPHPVPVPVHIKVPVPVEKPYPVQITKTVAVPVEKPVYIKVPQPIQVPVAQPYPVGLPHALQVQVPFLIRVPDEIDNSNGVGTPALPEINSLLLDRYPSPLPGHRLNVPLRGLLPIKGNGLVPPDPPSDPGDVKDGLLKSYVSSREGGVHRRSTEYQTREYKKTW</sequence>
<dbReference type="PANTHER" id="PTHR47771:SF3">
    <property type="entry name" value="LD27203P"/>
    <property type="match status" value="1"/>
</dbReference>
<keyword evidence="4" id="KW-1185">Reference proteome</keyword>
<feature type="region of interest" description="Disordered" evidence="1">
    <location>
        <begin position="342"/>
        <end position="363"/>
    </location>
</feature>
<comment type="caution">
    <text evidence="3">The sequence shown here is derived from an EMBL/GenBank/DDBJ whole genome shotgun (WGS) entry which is preliminary data.</text>
</comment>
<feature type="signal peptide" evidence="2">
    <location>
        <begin position="1"/>
        <end position="16"/>
    </location>
</feature>
<reference evidence="3 4" key="1">
    <citation type="journal article" date="2023" name="Insect Mol. Biol.">
        <title>Genome sequencing provides insights into the evolution of gene families encoding plant cell wall-degrading enzymes in longhorned beetles.</title>
        <authorList>
            <person name="Shin N.R."/>
            <person name="Okamura Y."/>
            <person name="Kirsch R."/>
            <person name="Pauchet Y."/>
        </authorList>
    </citation>
    <scope>NUCLEOTIDE SEQUENCE [LARGE SCALE GENOMIC DNA]</scope>
    <source>
        <strain evidence="3">EAD_L_NR</strain>
    </source>
</reference>
<organism evidence="3 4">
    <name type="scientific">Exocentrus adspersus</name>
    <dbReference type="NCBI Taxonomy" id="1586481"/>
    <lineage>
        <taxon>Eukaryota</taxon>
        <taxon>Metazoa</taxon>
        <taxon>Ecdysozoa</taxon>
        <taxon>Arthropoda</taxon>
        <taxon>Hexapoda</taxon>
        <taxon>Insecta</taxon>
        <taxon>Pterygota</taxon>
        <taxon>Neoptera</taxon>
        <taxon>Endopterygota</taxon>
        <taxon>Coleoptera</taxon>
        <taxon>Polyphaga</taxon>
        <taxon>Cucujiformia</taxon>
        <taxon>Chrysomeloidea</taxon>
        <taxon>Cerambycidae</taxon>
        <taxon>Lamiinae</taxon>
        <taxon>Acanthocinini</taxon>
        <taxon>Exocentrus</taxon>
    </lineage>
</organism>
<evidence type="ECO:0000256" key="1">
    <source>
        <dbReference type="SAM" id="MobiDB-lite"/>
    </source>
</evidence>
<dbReference type="AlphaFoldDB" id="A0AAV8VXA6"/>